<feature type="domain" description="Histidine kinase/HSP90-like ATPase" evidence="2">
    <location>
        <begin position="17"/>
        <end position="145"/>
    </location>
</feature>
<keyword evidence="1" id="KW-0723">Serine/threonine-protein kinase</keyword>
<dbReference type="PANTHER" id="PTHR35526">
    <property type="entry name" value="ANTI-SIGMA-F FACTOR RSBW-RELATED"/>
    <property type="match status" value="1"/>
</dbReference>
<dbReference type="GO" id="GO:0005524">
    <property type="term" value="F:ATP binding"/>
    <property type="evidence" value="ECO:0007669"/>
    <property type="project" value="UniProtKB-KW"/>
</dbReference>
<evidence type="ECO:0000259" key="2">
    <source>
        <dbReference type="Pfam" id="PF13581"/>
    </source>
</evidence>
<dbReference type="EMBL" id="JBHSFN010000002">
    <property type="protein sequence ID" value="MFC4585421.1"/>
    <property type="molecule type" value="Genomic_DNA"/>
</dbReference>
<accession>A0ABV9EAC2</accession>
<comment type="caution">
    <text evidence="3">The sequence shown here is derived from an EMBL/GenBank/DDBJ whole genome shotgun (WGS) entry which is preliminary data.</text>
</comment>
<dbReference type="InterPro" id="IPR036890">
    <property type="entry name" value="HATPase_C_sf"/>
</dbReference>
<dbReference type="Pfam" id="PF13581">
    <property type="entry name" value="HATPase_c_2"/>
    <property type="match status" value="1"/>
</dbReference>
<keyword evidence="4" id="KW-1185">Reference proteome</keyword>
<dbReference type="Gene3D" id="3.30.565.10">
    <property type="entry name" value="Histidine kinase-like ATPase, C-terminal domain"/>
    <property type="match status" value="1"/>
</dbReference>
<organism evidence="3 4">
    <name type="scientific">Sphaerisporangium corydalis</name>
    <dbReference type="NCBI Taxonomy" id="1441875"/>
    <lineage>
        <taxon>Bacteria</taxon>
        <taxon>Bacillati</taxon>
        <taxon>Actinomycetota</taxon>
        <taxon>Actinomycetes</taxon>
        <taxon>Streptosporangiales</taxon>
        <taxon>Streptosporangiaceae</taxon>
        <taxon>Sphaerisporangium</taxon>
    </lineage>
</organism>
<name>A0ABV9EAC2_9ACTN</name>
<dbReference type="SUPFAM" id="SSF55874">
    <property type="entry name" value="ATPase domain of HSP90 chaperone/DNA topoisomerase II/histidine kinase"/>
    <property type="match status" value="1"/>
</dbReference>
<dbReference type="InterPro" id="IPR050267">
    <property type="entry name" value="Anti-sigma-factor_SerPK"/>
</dbReference>
<gene>
    <name evidence="3" type="ORF">ACFO8L_05035</name>
</gene>
<proteinExistence type="predicted"/>
<evidence type="ECO:0000256" key="1">
    <source>
        <dbReference type="ARBA" id="ARBA00022527"/>
    </source>
</evidence>
<reference evidence="4" key="1">
    <citation type="journal article" date="2019" name="Int. J. Syst. Evol. Microbiol.">
        <title>The Global Catalogue of Microorganisms (GCM) 10K type strain sequencing project: providing services to taxonomists for standard genome sequencing and annotation.</title>
        <authorList>
            <consortium name="The Broad Institute Genomics Platform"/>
            <consortium name="The Broad Institute Genome Sequencing Center for Infectious Disease"/>
            <person name="Wu L."/>
            <person name="Ma J."/>
        </authorList>
    </citation>
    <scope>NUCLEOTIDE SEQUENCE [LARGE SCALE GENOMIC DNA]</scope>
    <source>
        <strain evidence="4">CCUG 49560</strain>
    </source>
</reference>
<sequence>MQNSSAPSAGLVWSRAFPGRLDQAAHARRFVRFLLEDTPCADDAELIVSELAGNALRHTRSGTEGGSFLVEVTLARPPGTPGVRERGGYVGVLISVHDDGGGGVPRLLDHGTPPGAENGRGLAIVTALATRVGFQGAPTLGHTVWVYVRTTSA</sequence>
<keyword evidence="3" id="KW-0547">Nucleotide-binding</keyword>
<dbReference type="Proteomes" id="UP001595891">
    <property type="component" value="Unassembled WGS sequence"/>
</dbReference>
<protein>
    <submittedName>
        <fullName evidence="3">ATP-binding protein</fullName>
    </submittedName>
</protein>
<dbReference type="InterPro" id="IPR003594">
    <property type="entry name" value="HATPase_dom"/>
</dbReference>
<evidence type="ECO:0000313" key="3">
    <source>
        <dbReference type="EMBL" id="MFC4585421.1"/>
    </source>
</evidence>
<evidence type="ECO:0000313" key="4">
    <source>
        <dbReference type="Proteomes" id="UP001595891"/>
    </source>
</evidence>
<keyword evidence="1" id="KW-0808">Transferase</keyword>
<dbReference type="CDD" id="cd16936">
    <property type="entry name" value="HATPase_RsbW-like"/>
    <property type="match status" value="1"/>
</dbReference>
<keyword evidence="3" id="KW-0067">ATP-binding</keyword>
<dbReference type="PANTHER" id="PTHR35526:SF3">
    <property type="entry name" value="ANTI-SIGMA-F FACTOR RSBW"/>
    <property type="match status" value="1"/>
</dbReference>
<dbReference type="RefSeq" id="WP_262843006.1">
    <property type="nucleotide sequence ID" value="NZ_JANZYP010000015.1"/>
</dbReference>
<keyword evidence="1" id="KW-0418">Kinase</keyword>